<name>A0AAD8UL20_GLOAC</name>
<dbReference type="Pfam" id="PF11807">
    <property type="entry name" value="UstYa"/>
    <property type="match status" value="1"/>
</dbReference>
<evidence type="ECO:0000256" key="1">
    <source>
        <dbReference type="ARBA" id="ARBA00035112"/>
    </source>
</evidence>
<dbReference type="GO" id="GO:0043386">
    <property type="term" value="P:mycotoxin biosynthetic process"/>
    <property type="evidence" value="ECO:0007669"/>
    <property type="project" value="InterPro"/>
</dbReference>
<comment type="caution">
    <text evidence="2">The sequence shown here is derived from an EMBL/GenBank/DDBJ whole genome shotgun (WGS) entry which is preliminary data.</text>
</comment>
<dbReference type="PANTHER" id="PTHR33365">
    <property type="entry name" value="YALI0B05434P"/>
    <property type="match status" value="1"/>
</dbReference>
<proteinExistence type="inferred from homology"/>
<dbReference type="InterPro" id="IPR021765">
    <property type="entry name" value="UstYa-like"/>
</dbReference>
<evidence type="ECO:0000313" key="2">
    <source>
        <dbReference type="EMBL" id="KAK1723679.1"/>
    </source>
</evidence>
<gene>
    <name evidence="2" type="ORF">BDZ83DRAFT_753320</name>
</gene>
<dbReference type="GeneID" id="85398235"/>
<evidence type="ECO:0000313" key="3">
    <source>
        <dbReference type="Proteomes" id="UP001244207"/>
    </source>
</evidence>
<organism evidence="2 3">
    <name type="scientific">Glomerella acutata</name>
    <name type="common">Colletotrichum acutatum</name>
    <dbReference type="NCBI Taxonomy" id="27357"/>
    <lineage>
        <taxon>Eukaryota</taxon>
        <taxon>Fungi</taxon>
        <taxon>Dikarya</taxon>
        <taxon>Ascomycota</taxon>
        <taxon>Pezizomycotina</taxon>
        <taxon>Sordariomycetes</taxon>
        <taxon>Hypocreomycetidae</taxon>
        <taxon>Glomerellales</taxon>
        <taxon>Glomerellaceae</taxon>
        <taxon>Colletotrichum</taxon>
        <taxon>Colletotrichum acutatum species complex</taxon>
    </lineage>
</organism>
<dbReference type="PANTHER" id="PTHR33365:SF6">
    <property type="entry name" value="OXIDASE USTYA"/>
    <property type="match status" value="1"/>
</dbReference>
<reference evidence="2" key="1">
    <citation type="submission" date="2021-12" db="EMBL/GenBank/DDBJ databases">
        <title>Comparative genomics, transcriptomics and evolutionary studies reveal genomic signatures of adaptation to plant cell wall in hemibiotrophic fungi.</title>
        <authorList>
            <consortium name="DOE Joint Genome Institute"/>
            <person name="Baroncelli R."/>
            <person name="Diaz J.F."/>
            <person name="Benocci T."/>
            <person name="Peng M."/>
            <person name="Battaglia E."/>
            <person name="Haridas S."/>
            <person name="Andreopoulos W."/>
            <person name="Labutti K."/>
            <person name="Pangilinan J."/>
            <person name="Floch G.L."/>
            <person name="Makela M.R."/>
            <person name="Henrissat B."/>
            <person name="Grigoriev I.V."/>
            <person name="Crouch J.A."/>
            <person name="De Vries R.P."/>
            <person name="Sukno S.A."/>
            <person name="Thon M.R."/>
        </authorList>
    </citation>
    <scope>NUCLEOTIDE SEQUENCE</scope>
    <source>
        <strain evidence="2">CBS 112980</strain>
    </source>
</reference>
<dbReference type="RefSeq" id="XP_060363734.1">
    <property type="nucleotide sequence ID" value="XM_060514337.1"/>
</dbReference>
<accession>A0AAD8UL20</accession>
<dbReference type="Proteomes" id="UP001244207">
    <property type="component" value="Unassembled WGS sequence"/>
</dbReference>
<protein>
    <submittedName>
        <fullName evidence="2">Uncharacterized protein</fullName>
    </submittedName>
</protein>
<comment type="similarity">
    <text evidence="1">Belongs to the ustYa family.</text>
</comment>
<keyword evidence="3" id="KW-1185">Reference proteome</keyword>
<dbReference type="EMBL" id="JAHMHS010000062">
    <property type="protein sequence ID" value="KAK1723679.1"/>
    <property type="molecule type" value="Genomic_DNA"/>
</dbReference>
<sequence>MNRDSSNVGAQLLAAEVNNLEHGTLCSRCEKAITGENSSGFSYLKLFLVFILCQVPILGLSLSACHNYQSNNAAATSKGIDQQDYFTLESYNSTEKLYDIVDAADKSPEADAFWHELQKTDGIVSVTSEWAKENALPQTVSHPDDPVSKIYQINVFHALHCLYRIRNRLTSNIPLEKWPRNDIHTMHCVDHIRNDLMCHADISLSGSGEYVSFNSHSHHQKCRDLGALQRWAKRHSWAGYKEYLEGVVGYDFNEAERVNMATAGKGHWNKAQSTLDKETEKIELWFEEDS</sequence>
<dbReference type="AlphaFoldDB" id="A0AAD8UL20"/>